<evidence type="ECO:0000313" key="2">
    <source>
        <dbReference type="EMBL" id="MFC3631696.1"/>
    </source>
</evidence>
<evidence type="ECO:0000256" key="1">
    <source>
        <dbReference type="SAM" id="SignalP"/>
    </source>
</evidence>
<feature type="signal peptide" evidence="1">
    <location>
        <begin position="1"/>
        <end position="26"/>
    </location>
</feature>
<reference evidence="3" key="1">
    <citation type="journal article" date="2019" name="Int. J. Syst. Evol. Microbiol.">
        <title>The Global Catalogue of Microorganisms (GCM) 10K type strain sequencing project: providing services to taxonomists for standard genome sequencing and annotation.</title>
        <authorList>
            <consortium name="The Broad Institute Genomics Platform"/>
            <consortium name="The Broad Institute Genome Sequencing Center for Infectious Disease"/>
            <person name="Wu L."/>
            <person name="Ma J."/>
        </authorList>
    </citation>
    <scope>NUCLEOTIDE SEQUENCE [LARGE SCALE GENOMIC DNA]</scope>
    <source>
        <strain evidence="3">KCTC 42473</strain>
    </source>
</reference>
<accession>A0ABV7U986</accession>
<gene>
    <name evidence="2" type="ORF">ACFOM8_19915</name>
</gene>
<evidence type="ECO:0000313" key="3">
    <source>
        <dbReference type="Proteomes" id="UP001595539"/>
    </source>
</evidence>
<feature type="chain" id="PRO_5046241269" evidence="1">
    <location>
        <begin position="27"/>
        <end position="192"/>
    </location>
</feature>
<dbReference type="EMBL" id="JBHRXY010000039">
    <property type="protein sequence ID" value="MFC3631696.1"/>
    <property type="molecule type" value="Genomic_DNA"/>
</dbReference>
<comment type="caution">
    <text evidence="2">The sequence shown here is derived from an EMBL/GenBank/DDBJ whole genome shotgun (WGS) entry which is preliminary data.</text>
</comment>
<organism evidence="2 3">
    <name type="scientific">Paracoccus angustae</name>
    <dbReference type="NCBI Taxonomy" id="1671480"/>
    <lineage>
        <taxon>Bacteria</taxon>
        <taxon>Pseudomonadati</taxon>
        <taxon>Pseudomonadota</taxon>
        <taxon>Alphaproteobacteria</taxon>
        <taxon>Rhodobacterales</taxon>
        <taxon>Paracoccaceae</taxon>
        <taxon>Paracoccus</taxon>
    </lineage>
</organism>
<protein>
    <submittedName>
        <fullName evidence="2">Uncharacterized protein</fullName>
    </submittedName>
</protein>
<keyword evidence="3" id="KW-1185">Reference proteome</keyword>
<sequence>MNPRNFFASVAVLGLTAFSSAKQASAYPIDCAILLCLAGGFPASAECSAAKAEFIRRITPWPVEPPLQLWRCPMGSHNVSLPGGGGGGSDSIPPEVAQYRDAIELWQLSKHVTSGSGGRDVYTSTVRYGYAPSSGEWVRFPSNDNALPEWLDDTIRQRTGKGFQDEYGRGFRSIVVRMQDYTGASMTEWVSY</sequence>
<dbReference type="RefSeq" id="WP_377764031.1">
    <property type="nucleotide sequence ID" value="NZ_JBHRXY010000039.1"/>
</dbReference>
<name>A0ABV7U986_9RHOB</name>
<proteinExistence type="predicted"/>
<dbReference type="Proteomes" id="UP001595539">
    <property type="component" value="Unassembled WGS sequence"/>
</dbReference>
<keyword evidence="1" id="KW-0732">Signal</keyword>